<dbReference type="OrthoDB" id="168171at2759"/>
<reference evidence="2" key="2">
    <citation type="journal article" date="2011" name="Proc. Natl. Acad. Sci. U.S.A.">
        <title>Obligate biotrophy features unraveled by the genomic analysis of rust fungi.</title>
        <authorList>
            <person name="Duplessis S."/>
            <person name="Cuomo C.A."/>
            <person name="Lin Y.-C."/>
            <person name="Aerts A."/>
            <person name="Tisserant E."/>
            <person name="Veneault-Fourrey C."/>
            <person name="Joly D.L."/>
            <person name="Hacquard S."/>
            <person name="Amselem J."/>
            <person name="Cantarel B.L."/>
            <person name="Chiu R."/>
            <person name="Coutinho P.M."/>
            <person name="Feau N."/>
            <person name="Field M."/>
            <person name="Frey P."/>
            <person name="Gelhaye E."/>
            <person name="Goldberg J."/>
            <person name="Grabherr M.G."/>
            <person name="Kodira C.D."/>
            <person name="Kohler A."/>
            <person name="Kuees U."/>
            <person name="Lindquist E.A."/>
            <person name="Lucas S.M."/>
            <person name="Mago R."/>
            <person name="Mauceli E."/>
            <person name="Morin E."/>
            <person name="Murat C."/>
            <person name="Pangilinan J.L."/>
            <person name="Park R."/>
            <person name="Pearson M."/>
            <person name="Quesneville H."/>
            <person name="Rouhier N."/>
            <person name="Sakthikumar S."/>
            <person name="Salamov A.A."/>
            <person name="Schmutz J."/>
            <person name="Selles B."/>
            <person name="Shapiro H."/>
            <person name="Tanguay P."/>
            <person name="Tuskan G.A."/>
            <person name="Henrissat B."/>
            <person name="Van de Peer Y."/>
            <person name="Rouze P."/>
            <person name="Ellis J.G."/>
            <person name="Dodds P.N."/>
            <person name="Schein J.E."/>
            <person name="Zhong S."/>
            <person name="Hamelin R.C."/>
            <person name="Grigoriev I.V."/>
            <person name="Szabo L.J."/>
            <person name="Martin F."/>
        </authorList>
    </citation>
    <scope>NUCLEOTIDE SEQUENCE [LARGE SCALE GENOMIC DNA]</scope>
    <source>
        <strain evidence="2">CRL 75-36-700-3 / race SCCL</strain>
    </source>
</reference>
<dbReference type="EMBL" id="DS178262">
    <property type="protein sequence ID" value="EFP74315.1"/>
    <property type="molecule type" value="Genomic_DNA"/>
</dbReference>
<dbReference type="HOGENOM" id="CLU_143009_0_0_1"/>
<dbReference type="InParanoid" id="E3JQU3"/>
<accession>E3JQU3</accession>
<evidence type="ECO:0000313" key="2">
    <source>
        <dbReference type="Proteomes" id="UP000008783"/>
    </source>
</evidence>
<dbReference type="VEuPathDB" id="FungiDB:PGTG_00271"/>
<evidence type="ECO:0000313" key="1">
    <source>
        <dbReference type="EMBL" id="EFP74315.1"/>
    </source>
</evidence>
<proteinExistence type="predicted"/>
<protein>
    <submittedName>
        <fullName evidence="1">Uncharacterized protein</fullName>
    </submittedName>
</protein>
<dbReference type="AlphaFoldDB" id="E3JQU3"/>
<dbReference type="PANTHER" id="PTHR33324">
    <property type="entry name" value="EXPRESSED PROTEIN"/>
    <property type="match status" value="1"/>
</dbReference>
<reference key="1">
    <citation type="submission" date="2007-01" db="EMBL/GenBank/DDBJ databases">
        <title>The Genome Sequence of Puccinia graminis f. sp. tritici Strain CRL 75-36-700-3.</title>
        <authorList>
            <consortium name="The Broad Institute Genome Sequencing Platform"/>
            <person name="Birren B."/>
            <person name="Lander E."/>
            <person name="Galagan J."/>
            <person name="Nusbaum C."/>
            <person name="Devon K."/>
            <person name="Cuomo C."/>
            <person name="Jaffe D."/>
            <person name="Butler J."/>
            <person name="Alvarez P."/>
            <person name="Gnerre S."/>
            <person name="Grabherr M."/>
            <person name="Mauceli E."/>
            <person name="Brockman W."/>
            <person name="Young S."/>
            <person name="LaButti K."/>
            <person name="Sykes S."/>
            <person name="DeCaprio D."/>
            <person name="Crawford M."/>
            <person name="Koehrsen M."/>
            <person name="Engels R."/>
            <person name="Montgomery P."/>
            <person name="Pearson M."/>
            <person name="Howarth C."/>
            <person name="Larson L."/>
            <person name="White J."/>
            <person name="Zeng Q."/>
            <person name="Kodira C."/>
            <person name="Yandava C."/>
            <person name="Alvarado L."/>
            <person name="O'Leary S."/>
            <person name="Szabo L."/>
            <person name="Dean R."/>
            <person name="Schein J."/>
        </authorList>
    </citation>
    <scope>NUCLEOTIDE SEQUENCE</scope>
    <source>
        <strain>CRL 75-36-700-3</strain>
    </source>
</reference>
<dbReference type="GeneID" id="10527968"/>
<organism evidence="1 2">
    <name type="scientific">Puccinia graminis f. sp. tritici (strain CRL 75-36-700-3 / race SCCL)</name>
    <name type="common">Black stem rust fungus</name>
    <dbReference type="NCBI Taxonomy" id="418459"/>
    <lineage>
        <taxon>Eukaryota</taxon>
        <taxon>Fungi</taxon>
        <taxon>Dikarya</taxon>
        <taxon>Basidiomycota</taxon>
        <taxon>Pucciniomycotina</taxon>
        <taxon>Pucciniomycetes</taxon>
        <taxon>Pucciniales</taxon>
        <taxon>Pucciniaceae</taxon>
        <taxon>Puccinia</taxon>
    </lineage>
</organism>
<dbReference type="Proteomes" id="UP000008783">
    <property type="component" value="Unassembled WGS sequence"/>
</dbReference>
<name>E3JQU3_PUCGT</name>
<gene>
    <name evidence="1" type="ORF">PGTG_00271</name>
</gene>
<dbReference type="RefSeq" id="XP_003307321.1">
    <property type="nucleotide sequence ID" value="XM_003307273.1"/>
</dbReference>
<dbReference type="KEGG" id="pgr:PGTG_00271"/>
<sequence length="140" mass="16283">MSNPFQIKGITWYYDQIDDQGFCSMQVLLSWLAAPGNYQRWCHAPSKLPLCAEVLIDMQDETIYHQNETEIEAVVEYLEESFRIAKQYYMRIMPTLVATNPSDGWRIAQGAKKVIKRCEHWIILNEIMGGLPTTHPIIYL</sequence>
<keyword evidence="2" id="KW-1185">Reference proteome</keyword>
<dbReference type="PANTHER" id="PTHR33324:SF2">
    <property type="entry name" value="MYB_SANT-LIKE DNA-BINDING DOMAIN-CONTAINING PROTEIN"/>
    <property type="match status" value="1"/>
</dbReference>